<protein>
    <recommendedName>
        <fullName evidence="1">FAD-dependent urate hydroxylase HpyO/Asp monooxygenase CreE-like FAD/NAD(P)-binding domain-containing protein</fullName>
    </recommendedName>
</protein>
<feature type="domain" description="FAD-dependent urate hydroxylase HpyO/Asp monooxygenase CreE-like FAD/NAD(P)-binding" evidence="1">
    <location>
        <begin position="12"/>
        <end position="165"/>
    </location>
</feature>
<dbReference type="Proteomes" id="UP000433050">
    <property type="component" value="Unassembled WGS sequence"/>
</dbReference>
<dbReference type="AlphaFoldDB" id="A0A5S9NHS7"/>
<dbReference type="Gene3D" id="3.50.50.60">
    <property type="entry name" value="FAD/NAD(P)-binding domain"/>
    <property type="match status" value="1"/>
</dbReference>
<dbReference type="SUPFAM" id="SSF51905">
    <property type="entry name" value="FAD/NAD(P)-binding domain"/>
    <property type="match status" value="2"/>
</dbReference>
<dbReference type="InterPro" id="IPR036188">
    <property type="entry name" value="FAD/NAD-bd_sf"/>
</dbReference>
<dbReference type="InterPro" id="IPR052189">
    <property type="entry name" value="L-asp_N-monooxygenase_NS-form"/>
</dbReference>
<gene>
    <name evidence="2" type="ORF">STARVERO_01066</name>
</gene>
<dbReference type="Pfam" id="PF13454">
    <property type="entry name" value="NAD_binding_9"/>
    <property type="match status" value="1"/>
</dbReference>
<accession>A0A5S9NHS7</accession>
<evidence type="ECO:0000313" key="2">
    <source>
        <dbReference type="EMBL" id="CAA0089998.1"/>
    </source>
</evidence>
<dbReference type="RefSeq" id="WP_159598133.1">
    <property type="nucleotide sequence ID" value="NZ_CACSAS010000001.1"/>
</dbReference>
<evidence type="ECO:0000313" key="3">
    <source>
        <dbReference type="Proteomes" id="UP000433050"/>
    </source>
</evidence>
<dbReference type="PANTHER" id="PTHR40254">
    <property type="entry name" value="BLR0577 PROTEIN"/>
    <property type="match status" value="1"/>
</dbReference>
<dbReference type="EMBL" id="CACSAS010000001">
    <property type="protein sequence ID" value="CAA0089998.1"/>
    <property type="molecule type" value="Genomic_DNA"/>
</dbReference>
<proteinExistence type="predicted"/>
<keyword evidence="3" id="KW-1185">Reference proteome</keyword>
<organism evidence="2 3">
    <name type="scientific">Starkeya nomas</name>
    <dbReference type="NCBI Taxonomy" id="2666134"/>
    <lineage>
        <taxon>Bacteria</taxon>
        <taxon>Pseudomonadati</taxon>
        <taxon>Pseudomonadota</taxon>
        <taxon>Alphaproteobacteria</taxon>
        <taxon>Hyphomicrobiales</taxon>
        <taxon>Xanthobacteraceae</taxon>
        <taxon>Starkeya</taxon>
    </lineage>
</organism>
<evidence type="ECO:0000259" key="1">
    <source>
        <dbReference type="Pfam" id="PF13454"/>
    </source>
</evidence>
<dbReference type="InterPro" id="IPR038732">
    <property type="entry name" value="HpyO/CreE_NAD-binding"/>
</dbReference>
<reference evidence="2 3" key="1">
    <citation type="submission" date="2019-12" db="EMBL/GenBank/DDBJ databases">
        <authorList>
            <person name="Reyes-Prieto M."/>
        </authorList>
    </citation>
    <scope>NUCLEOTIDE SEQUENCE [LARGE SCALE GENOMIC DNA]</scope>
    <source>
        <strain evidence="2">HF14-78462</strain>
    </source>
</reference>
<dbReference type="PANTHER" id="PTHR40254:SF1">
    <property type="entry name" value="BLR0577 PROTEIN"/>
    <property type="match status" value="1"/>
</dbReference>
<sequence>MDAQLSEGIRIAIVGGGFTGAVCAIELARAAPVPLAIDIIEPRATLGAGLAYGSCEPEHRINVPSDRMTVFPDAPDDFTRWLKASGAWDADPFGLAANGDHYSRRRDFGAYAADLVTRTHAANPSGSTIRHRRAGARALEPVKDGWEVRCDDDRSIRYDQVILAATYGSPRFLWPLTEGAQTLDHLIRDPWSWTAIKAIPKQARVVLIGTGLTACDVVVSLRATGHTGPIHAISRRAQTPRPHGEFDSGFDLFAGVAPPATALGLLRLVRARISAVEAQGRSWHIVVDSLRRHLSGYWSTLPVAERRKIAHRLRPFWDVHRFRMAPQVSELMARGRREGWLTISAGRIYAIGRQADHFSVDWTRRGGARQHLPADAVINCTGPDGDIARSTNPLLSHALEHGVARPDDLRAGIDVDPSGRVIGVSGAPSRRLWAAGPAARAVVGEATGVPEAASHARLVARALARNLGATRDGHTPYVSTERSA</sequence>
<name>A0A5S9NHS7_9HYPH</name>